<dbReference type="Pfam" id="PF13692">
    <property type="entry name" value="Glyco_trans_1_4"/>
    <property type="match status" value="1"/>
</dbReference>
<dbReference type="Gene3D" id="3.40.50.2000">
    <property type="entry name" value="Glycogen Phosphorylase B"/>
    <property type="match status" value="1"/>
</dbReference>
<evidence type="ECO:0000259" key="4">
    <source>
        <dbReference type="Pfam" id="PF00535"/>
    </source>
</evidence>
<dbReference type="PATRIC" id="fig|38307.3.peg.2003"/>
<sequence length="984" mass="108012">MSSDKERPDLTGTTSRAAFGGYGHEVTDQERAEWRDVMNARVQTAFRRGQEAMQTGRLQDGLFWLERAERMARQSPNVTWALALAYLQVGRVAECLIRMEQLYHVFGLREAAFLSVVCLVRQNRTEEAAPRMGQTLSRFHILPELRDLATQLSIQSGLAGWCTASNGGWVDVHASGICRVLLDGVAVGRGVSGRHTLPDGWQKGRRLEVRSGRKHVLGSPVDIQALTRCESLVQATANGLDGWIWYPAEPDHVPSLRLWDGDILQVPALATTVDSDVPLSRPRVFAIPRNALPAGDNGLLTVEDEQGRPLSGAPVDPMIGQLLEGNNDLPARLSPTPVVPWNHRPAYGRVSPGCAIVIPVYRDKAGTLSCLQSVLKTVPADVDVIVVDDATPEPALAAALDDLALKGKITLLRHACNLGFPTSANDGMRAGSGRDIILLNSDTIVFPGWVERLRARLTTTDVGTLTPFSNDASILSYPAVDQTNDVPAKAEARELDRLCARQFSMDAAQIDLPTGNGFCMAITAECLAETGFFREDLFGQGYGEENDFCLRASALGFRHLPAPDVYVAHVGSVSFGSSRKALMARNLDILNALHPGYDALVAAFLKSDPLLKLRRTLDVDRLAQRRGNRPSILLIQHDAGGGVWRAVHHRAVDFERRGLLPLGLRPTEQGCLLECLSDETETFPNLKFKLPEELPFLVDVLSRLGVQKVEWHHLVGHAPCIRTLHHALNVPYDIFIHDHIWFCPRISLLNGDGRYCGEPDVAGCEACVARWGGYLGESITVPELIERSDREFRDAGQLLVPSGDTAQRMSRHFPGMDFRVTPLEDDVALLANLPEKTMIVPGRPLRICIVGGLSQWKGYDVVLAMAHHVARMPVQIELILVGHTPDDEALIAAGVRVTGEYREDEAVSLVQKQYADIGFIPSIAPETWCYALGLLWKSGLPVVCFDIGAQSERVKRSGRGGVMPLGMPVELMLAFILRCWREGS</sequence>
<dbReference type="SUPFAM" id="SSF48452">
    <property type="entry name" value="TPR-like"/>
    <property type="match status" value="1"/>
</dbReference>
<evidence type="ECO:0000256" key="1">
    <source>
        <dbReference type="ARBA" id="ARBA00006739"/>
    </source>
</evidence>
<dbReference type="InterPro" id="IPR001173">
    <property type="entry name" value="Glyco_trans_2-like"/>
</dbReference>
<organism evidence="5 6">
    <name type="scientific">Gluconobacter cerinus</name>
    <dbReference type="NCBI Taxonomy" id="38307"/>
    <lineage>
        <taxon>Bacteria</taxon>
        <taxon>Pseudomonadati</taxon>
        <taxon>Pseudomonadota</taxon>
        <taxon>Alphaproteobacteria</taxon>
        <taxon>Acetobacterales</taxon>
        <taxon>Acetobacteraceae</taxon>
        <taxon>Gluconobacter</taxon>
    </lineage>
</organism>
<evidence type="ECO:0000313" key="6">
    <source>
        <dbReference type="Proteomes" id="UP000077786"/>
    </source>
</evidence>
<name>A0A1B6VJE6_9PROT</name>
<keyword evidence="2" id="KW-0328">Glycosyltransferase</keyword>
<dbReference type="EMBL" id="LUTU01000008">
    <property type="protein sequence ID" value="OAJ67345.1"/>
    <property type="molecule type" value="Genomic_DNA"/>
</dbReference>
<dbReference type="InterPro" id="IPR029044">
    <property type="entry name" value="Nucleotide-diphossugar_trans"/>
</dbReference>
<dbReference type="OrthoDB" id="9771846at2"/>
<dbReference type="SUPFAM" id="SSF53756">
    <property type="entry name" value="UDP-Glycosyltransferase/glycogen phosphorylase"/>
    <property type="match status" value="1"/>
</dbReference>
<dbReference type="Proteomes" id="UP000077786">
    <property type="component" value="Unassembled WGS sequence"/>
</dbReference>
<dbReference type="Pfam" id="PF00535">
    <property type="entry name" value="Glycos_transf_2"/>
    <property type="match status" value="1"/>
</dbReference>
<evidence type="ECO:0000256" key="3">
    <source>
        <dbReference type="ARBA" id="ARBA00022679"/>
    </source>
</evidence>
<dbReference type="PANTHER" id="PTHR43179">
    <property type="entry name" value="RHAMNOSYLTRANSFERASE WBBL"/>
    <property type="match status" value="1"/>
</dbReference>
<accession>A0A1B6VJE6</accession>
<evidence type="ECO:0000256" key="2">
    <source>
        <dbReference type="ARBA" id="ARBA00022676"/>
    </source>
</evidence>
<dbReference type="AlphaFoldDB" id="A0A1B6VJE6"/>
<protein>
    <submittedName>
        <fullName evidence="5">Glycosyl transferase</fullName>
    </submittedName>
</protein>
<dbReference type="PANTHER" id="PTHR43179:SF12">
    <property type="entry name" value="GALACTOFURANOSYLTRANSFERASE GLFT2"/>
    <property type="match status" value="1"/>
</dbReference>
<dbReference type="Gene3D" id="3.90.550.10">
    <property type="entry name" value="Spore Coat Polysaccharide Biosynthesis Protein SpsA, Chain A"/>
    <property type="match status" value="1"/>
</dbReference>
<gene>
    <name evidence="5" type="ORF">A0123_01944</name>
</gene>
<dbReference type="InterPro" id="IPR011990">
    <property type="entry name" value="TPR-like_helical_dom_sf"/>
</dbReference>
<comment type="similarity">
    <text evidence="1">Belongs to the glycosyltransferase 2 family.</text>
</comment>
<evidence type="ECO:0000313" key="5">
    <source>
        <dbReference type="EMBL" id="OAJ67345.1"/>
    </source>
</evidence>
<comment type="caution">
    <text evidence="5">The sequence shown here is derived from an EMBL/GenBank/DDBJ whole genome shotgun (WGS) entry which is preliminary data.</text>
</comment>
<reference evidence="5 6" key="1">
    <citation type="submission" date="2016-03" db="EMBL/GenBank/DDBJ databases">
        <title>Draft genome sequence of Gluconobacter cerinus strain CECT 9110.</title>
        <authorList>
            <person name="Sainz F."/>
            <person name="Mas A."/>
            <person name="Torija M.J."/>
        </authorList>
    </citation>
    <scope>NUCLEOTIDE SEQUENCE [LARGE SCALE GENOMIC DNA]</scope>
    <source>
        <strain evidence="5 6">CECT 9110</strain>
    </source>
</reference>
<dbReference type="SUPFAM" id="SSF53448">
    <property type="entry name" value="Nucleotide-diphospho-sugar transferases"/>
    <property type="match status" value="1"/>
</dbReference>
<dbReference type="RefSeq" id="WP_064274655.1">
    <property type="nucleotide sequence ID" value="NZ_LUTU01000008.1"/>
</dbReference>
<feature type="domain" description="Glycosyltransferase 2-like" evidence="4">
    <location>
        <begin position="356"/>
        <end position="461"/>
    </location>
</feature>
<keyword evidence="3 5" id="KW-0808">Transferase</keyword>
<proteinExistence type="inferred from homology"/>
<dbReference type="GO" id="GO:0016757">
    <property type="term" value="F:glycosyltransferase activity"/>
    <property type="evidence" value="ECO:0007669"/>
    <property type="project" value="UniProtKB-KW"/>
</dbReference>